<dbReference type="Proteomes" id="UP000076727">
    <property type="component" value="Unassembled WGS sequence"/>
</dbReference>
<dbReference type="AlphaFoldDB" id="A0A165KLH3"/>
<feature type="transmembrane region" description="Helical" evidence="1">
    <location>
        <begin position="139"/>
        <end position="162"/>
    </location>
</feature>
<name>A0A165KLH3_9APHY</name>
<proteinExistence type="predicted"/>
<protein>
    <recommendedName>
        <fullName evidence="4">Transmembrane protein</fullName>
    </recommendedName>
</protein>
<sequence length="276" mass="29361">MALLAISTLHSGFVRMLPPAREVAQPHMSRLLGSLPGTGSTDTLVDEECTTLMKSVSAQTDASGAATTQPQHHRWADIMAHAPRVDFKAARRLVISYTLTCIAFAALSGFYAALLVTFPGWAVLQLFRCEPYTSHSRAVVVAGAIGGAILSVGFTTVAWSLWKLDEAYDAVHEAHERSQELPRPSTAEQRETTTTLSLAYRCSNLVIGGCIIFCPLTSGIVGPAVGTLILSKHGAMDSMFTAVHAMITGAIGTGVIVGIIIICLAVHYVTDCCDDD</sequence>
<evidence type="ECO:0008006" key="4">
    <source>
        <dbReference type="Google" id="ProtNLM"/>
    </source>
</evidence>
<reference evidence="2 3" key="1">
    <citation type="journal article" date="2016" name="Mol. Biol. Evol.">
        <title>Comparative Genomics of Early-Diverging Mushroom-Forming Fungi Provides Insights into the Origins of Lignocellulose Decay Capabilities.</title>
        <authorList>
            <person name="Nagy L.G."/>
            <person name="Riley R."/>
            <person name="Tritt A."/>
            <person name="Adam C."/>
            <person name="Daum C."/>
            <person name="Floudas D."/>
            <person name="Sun H."/>
            <person name="Yadav J.S."/>
            <person name="Pangilinan J."/>
            <person name="Larsson K.H."/>
            <person name="Matsuura K."/>
            <person name="Barry K."/>
            <person name="Labutti K."/>
            <person name="Kuo R."/>
            <person name="Ohm R.A."/>
            <person name="Bhattacharya S.S."/>
            <person name="Shirouzu T."/>
            <person name="Yoshinaga Y."/>
            <person name="Martin F.M."/>
            <person name="Grigoriev I.V."/>
            <person name="Hibbett D.S."/>
        </authorList>
    </citation>
    <scope>NUCLEOTIDE SEQUENCE [LARGE SCALE GENOMIC DNA]</scope>
    <source>
        <strain evidence="2 3">L-15889</strain>
    </source>
</reference>
<keyword evidence="3" id="KW-1185">Reference proteome</keyword>
<keyword evidence="1" id="KW-0472">Membrane</keyword>
<dbReference type="EMBL" id="KV429201">
    <property type="protein sequence ID" value="KZT63290.1"/>
    <property type="molecule type" value="Genomic_DNA"/>
</dbReference>
<keyword evidence="1" id="KW-0812">Transmembrane</keyword>
<evidence type="ECO:0000313" key="2">
    <source>
        <dbReference type="EMBL" id="KZT63290.1"/>
    </source>
</evidence>
<feature type="transmembrane region" description="Helical" evidence="1">
    <location>
        <begin position="94"/>
        <end position="127"/>
    </location>
</feature>
<keyword evidence="1" id="KW-1133">Transmembrane helix</keyword>
<organism evidence="2 3">
    <name type="scientific">Daedalea quercina L-15889</name>
    <dbReference type="NCBI Taxonomy" id="1314783"/>
    <lineage>
        <taxon>Eukaryota</taxon>
        <taxon>Fungi</taxon>
        <taxon>Dikarya</taxon>
        <taxon>Basidiomycota</taxon>
        <taxon>Agaricomycotina</taxon>
        <taxon>Agaricomycetes</taxon>
        <taxon>Polyporales</taxon>
        <taxon>Fomitopsis</taxon>
    </lineage>
</organism>
<evidence type="ECO:0000256" key="1">
    <source>
        <dbReference type="SAM" id="Phobius"/>
    </source>
</evidence>
<evidence type="ECO:0000313" key="3">
    <source>
        <dbReference type="Proteomes" id="UP000076727"/>
    </source>
</evidence>
<dbReference type="OrthoDB" id="2813442at2759"/>
<feature type="transmembrane region" description="Helical" evidence="1">
    <location>
        <begin position="242"/>
        <end position="269"/>
    </location>
</feature>
<accession>A0A165KLH3</accession>
<feature type="transmembrane region" description="Helical" evidence="1">
    <location>
        <begin position="205"/>
        <end position="230"/>
    </location>
</feature>
<gene>
    <name evidence="2" type="ORF">DAEQUDRAFT_741997</name>
</gene>